<proteinExistence type="predicted"/>
<dbReference type="Pfam" id="PF03483">
    <property type="entry name" value="B3_4"/>
    <property type="match status" value="1"/>
</dbReference>
<keyword evidence="3" id="KW-1185">Reference proteome</keyword>
<dbReference type="PANTHER" id="PTHR39209:SF2">
    <property type="entry name" value="CYTOPLASMIC PROTEIN"/>
    <property type="match status" value="1"/>
</dbReference>
<dbReference type="SUPFAM" id="SSF56037">
    <property type="entry name" value="PheT/TilS domain"/>
    <property type="match status" value="1"/>
</dbReference>
<comment type="caution">
    <text evidence="2">The sequence shown here is derived from an EMBL/GenBank/DDBJ whole genome shotgun (WGS) entry which is preliminary data.</text>
</comment>
<reference evidence="2 3" key="1">
    <citation type="submission" date="2019-02" db="EMBL/GenBank/DDBJ databases">
        <title>Deep-cultivation of Planctomycetes and their phenomic and genomic characterization uncovers novel biology.</title>
        <authorList>
            <person name="Wiegand S."/>
            <person name="Jogler M."/>
            <person name="Boedeker C."/>
            <person name="Pinto D."/>
            <person name="Vollmers J."/>
            <person name="Rivas-Marin E."/>
            <person name="Kohn T."/>
            <person name="Peeters S.H."/>
            <person name="Heuer A."/>
            <person name="Rast P."/>
            <person name="Oberbeckmann S."/>
            <person name="Bunk B."/>
            <person name="Jeske O."/>
            <person name="Meyerdierks A."/>
            <person name="Storesund J.E."/>
            <person name="Kallscheuer N."/>
            <person name="Luecker S."/>
            <person name="Lage O.M."/>
            <person name="Pohl T."/>
            <person name="Merkel B.J."/>
            <person name="Hornburger P."/>
            <person name="Mueller R.-W."/>
            <person name="Bruemmer F."/>
            <person name="Labrenz M."/>
            <person name="Spormann A.M."/>
            <person name="Op Den Camp H."/>
            <person name="Overmann J."/>
            <person name="Amann R."/>
            <person name="Jetten M.S.M."/>
            <person name="Mascher T."/>
            <person name="Medema M.H."/>
            <person name="Devos D.P."/>
            <person name="Kaster A.-K."/>
            <person name="Ovreas L."/>
            <person name="Rohde M."/>
            <person name="Galperin M.Y."/>
            <person name="Jogler C."/>
        </authorList>
    </citation>
    <scope>NUCLEOTIDE SEQUENCE [LARGE SCALE GENOMIC DNA]</scope>
    <source>
        <strain evidence="2 3">Pla22</strain>
    </source>
</reference>
<evidence type="ECO:0000313" key="3">
    <source>
        <dbReference type="Proteomes" id="UP000316598"/>
    </source>
</evidence>
<dbReference type="GO" id="GO:0003723">
    <property type="term" value="F:RNA binding"/>
    <property type="evidence" value="ECO:0007669"/>
    <property type="project" value="InterPro"/>
</dbReference>
<dbReference type="InterPro" id="IPR020825">
    <property type="entry name" value="Phe-tRNA_synthase-like_B3/B4"/>
</dbReference>
<evidence type="ECO:0000313" key="2">
    <source>
        <dbReference type="EMBL" id="TWT50203.1"/>
    </source>
</evidence>
<sequence>MLKVTAHPLLDCRSFVTTFPKPLGEMQSGPELLAMLDRDAQTLFSSSDEIRKAVRDLLRQGGFKPTGRSKPASEYLIKASGEQPLSPINLAVDVCNLVSLHSGLPISVVDLDLVTEPVEILVAPEGAEYVFNRSGQTLDIGGLLCLADAKGPCANAVKDSQRTKTHADTRRTLSIIWGTVVLQGRTQSVESWYRQLLESQGAVTTDGKPTDENKITNQS</sequence>
<name>A0A5C5WJR1_9BACT</name>
<evidence type="ECO:0000259" key="1">
    <source>
        <dbReference type="SMART" id="SM00873"/>
    </source>
</evidence>
<organism evidence="2 3">
    <name type="scientific">Rubripirellula amarantea</name>
    <dbReference type="NCBI Taxonomy" id="2527999"/>
    <lineage>
        <taxon>Bacteria</taxon>
        <taxon>Pseudomonadati</taxon>
        <taxon>Planctomycetota</taxon>
        <taxon>Planctomycetia</taxon>
        <taxon>Pirellulales</taxon>
        <taxon>Pirellulaceae</taxon>
        <taxon>Rubripirellula</taxon>
    </lineage>
</organism>
<gene>
    <name evidence="2" type="ORF">Pla22_29440</name>
</gene>
<protein>
    <submittedName>
        <fullName evidence="2">B3/4 domain protein</fullName>
    </submittedName>
</protein>
<dbReference type="OrthoDB" id="276580at2"/>
<accession>A0A5C5WJR1</accession>
<dbReference type="RefSeq" id="WP_146515473.1">
    <property type="nucleotide sequence ID" value="NZ_SJPI01000002.1"/>
</dbReference>
<dbReference type="GO" id="GO:0004826">
    <property type="term" value="F:phenylalanine-tRNA ligase activity"/>
    <property type="evidence" value="ECO:0007669"/>
    <property type="project" value="InterPro"/>
</dbReference>
<feature type="domain" description="B3/B4 tRNA-binding" evidence="1">
    <location>
        <begin position="53"/>
        <end position="202"/>
    </location>
</feature>
<dbReference type="EMBL" id="SJPI01000002">
    <property type="protein sequence ID" value="TWT50203.1"/>
    <property type="molecule type" value="Genomic_DNA"/>
</dbReference>
<dbReference type="AlphaFoldDB" id="A0A5C5WJR1"/>
<dbReference type="PANTHER" id="PTHR39209">
    <property type="match status" value="1"/>
</dbReference>
<dbReference type="InterPro" id="IPR005146">
    <property type="entry name" value="B3/B4_tRNA-bd"/>
</dbReference>
<dbReference type="SMART" id="SM00873">
    <property type="entry name" value="B3_4"/>
    <property type="match status" value="1"/>
</dbReference>
<dbReference type="Proteomes" id="UP000316598">
    <property type="component" value="Unassembled WGS sequence"/>
</dbReference>
<dbReference type="Gene3D" id="3.50.40.10">
    <property type="entry name" value="Phenylalanyl-trna Synthetase, Chain B, domain 3"/>
    <property type="match status" value="1"/>
</dbReference>